<dbReference type="InterPro" id="IPR051908">
    <property type="entry name" value="Ribosomal_N-acetyltransferase"/>
</dbReference>
<keyword evidence="3" id="KW-1185">Reference proteome</keyword>
<evidence type="ECO:0000259" key="1">
    <source>
        <dbReference type="PROSITE" id="PS51186"/>
    </source>
</evidence>
<protein>
    <submittedName>
        <fullName evidence="2">RimJ/RimL family protein N-acetyltransferase</fullName>
    </submittedName>
</protein>
<dbReference type="PANTHER" id="PTHR43441">
    <property type="entry name" value="RIBOSOMAL-PROTEIN-SERINE ACETYLTRANSFERASE"/>
    <property type="match status" value="1"/>
</dbReference>
<comment type="caution">
    <text evidence="2">The sequence shown here is derived from an EMBL/GenBank/DDBJ whole genome shotgun (WGS) entry which is preliminary data.</text>
</comment>
<dbReference type="InterPro" id="IPR016181">
    <property type="entry name" value="Acyl_CoA_acyltransferase"/>
</dbReference>
<dbReference type="PROSITE" id="PS51186">
    <property type="entry name" value="GNAT"/>
    <property type="match status" value="1"/>
</dbReference>
<name>A0A7W7S2C1_9ACTN</name>
<dbReference type="Gene3D" id="3.40.630.30">
    <property type="match status" value="1"/>
</dbReference>
<evidence type="ECO:0000313" key="3">
    <source>
        <dbReference type="Proteomes" id="UP000534286"/>
    </source>
</evidence>
<dbReference type="GO" id="GO:0005737">
    <property type="term" value="C:cytoplasm"/>
    <property type="evidence" value="ECO:0007669"/>
    <property type="project" value="TreeGrafter"/>
</dbReference>
<reference evidence="2 3" key="1">
    <citation type="submission" date="2020-08" db="EMBL/GenBank/DDBJ databases">
        <title>Sequencing the genomes of 1000 actinobacteria strains.</title>
        <authorList>
            <person name="Klenk H.-P."/>
        </authorList>
    </citation>
    <scope>NUCLEOTIDE SEQUENCE [LARGE SCALE GENOMIC DNA]</scope>
    <source>
        <strain evidence="2 3">DSM 43023</strain>
    </source>
</reference>
<dbReference type="GO" id="GO:1990189">
    <property type="term" value="F:protein N-terminal-serine acetyltransferase activity"/>
    <property type="evidence" value="ECO:0007669"/>
    <property type="project" value="TreeGrafter"/>
</dbReference>
<organism evidence="2 3">
    <name type="scientific">Streptosporangium album</name>
    <dbReference type="NCBI Taxonomy" id="47479"/>
    <lineage>
        <taxon>Bacteria</taxon>
        <taxon>Bacillati</taxon>
        <taxon>Actinomycetota</taxon>
        <taxon>Actinomycetes</taxon>
        <taxon>Streptosporangiales</taxon>
        <taxon>Streptosporangiaceae</taxon>
        <taxon>Streptosporangium</taxon>
    </lineage>
</organism>
<dbReference type="SUPFAM" id="SSF55729">
    <property type="entry name" value="Acyl-CoA N-acyltransferases (Nat)"/>
    <property type="match status" value="1"/>
</dbReference>
<dbReference type="Pfam" id="PF13302">
    <property type="entry name" value="Acetyltransf_3"/>
    <property type="match status" value="1"/>
</dbReference>
<dbReference type="PANTHER" id="PTHR43441:SF10">
    <property type="entry name" value="ACETYLTRANSFERASE"/>
    <property type="match status" value="1"/>
</dbReference>
<proteinExistence type="predicted"/>
<dbReference type="InterPro" id="IPR000182">
    <property type="entry name" value="GNAT_dom"/>
</dbReference>
<dbReference type="Proteomes" id="UP000534286">
    <property type="component" value="Unassembled WGS sequence"/>
</dbReference>
<keyword evidence="2" id="KW-0808">Transferase</keyword>
<dbReference type="GO" id="GO:0008999">
    <property type="term" value="F:protein-N-terminal-alanine acetyltransferase activity"/>
    <property type="evidence" value="ECO:0007669"/>
    <property type="project" value="TreeGrafter"/>
</dbReference>
<accession>A0A7W7S2C1</accession>
<dbReference type="EMBL" id="JACHJU010000003">
    <property type="protein sequence ID" value="MBB4942634.1"/>
    <property type="molecule type" value="Genomic_DNA"/>
</dbReference>
<dbReference type="AlphaFoldDB" id="A0A7W7S2C1"/>
<sequence length="173" mass="18722">MEPMEITAGRLHLRPWRPADAEVVAEALRDPEIRRWATRTPEEPDARTWIADRTAGWADGSSASFAITDATTGEVLGHIRLRTPGDGAGEVGYWILAGARGRGVAGHAVGAVARWAFACLDLSRLDLRHAAENPASCRVAQKGGFALTRLLTEPSWDEGDETVEVHLHTLSHG</sequence>
<evidence type="ECO:0000313" key="2">
    <source>
        <dbReference type="EMBL" id="MBB4942634.1"/>
    </source>
</evidence>
<feature type="domain" description="N-acetyltransferase" evidence="1">
    <location>
        <begin position="11"/>
        <end position="169"/>
    </location>
</feature>
<gene>
    <name evidence="2" type="ORF">FHR32_007020</name>
</gene>